<evidence type="ECO:0000313" key="1">
    <source>
        <dbReference type="EMBL" id="AXI10844.1"/>
    </source>
</evidence>
<gene>
    <name evidence="1" type="ORF">CUC15_18765</name>
</gene>
<name>A0A345PLG4_9BACI</name>
<accession>A0A345PLG4</accession>
<dbReference type="EMBL" id="CP024848">
    <property type="protein sequence ID" value="AXI10844.1"/>
    <property type="molecule type" value="Genomic_DNA"/>
</dbReference>
<dbReference type="AlphaFoldDB" id="A0A345PLG4"/>
<organism evidence="1 2">
    <name type="scientific">Oceanobacillus zhaokaii</name>
    <dbReference type="NCBI Taxonomy" id="2052660"/>
    <lineage>
        <taxon>Bacteria</taxon>
        <taxon>Bacillati</taxon>
        <taxon>Bacillota</taxon>
        <taxon>Bacilli</taxon>
        <taxon>Bacillales</taxon>
        <taxon>Bacillaceae</taxon>
        <taxon>Oceanobacillus</taxon>
    </lineage>
</organism>
<proteinExistence type="predicted"/>
<evidence type="ECO:0000313" key="2">
    <source>
        <dbReference type="Proteomes" id="UP000253908"/>
    </source>
</evidence>
<dbReference type="RefSeq" id="WP_114918130.1">
    <property type="nucleotide sequence ID" value="NZ_CP024848.1"/>
</dbReference>
<keyword evidence="2" id="KW-1185">Reference proteome</keyword>
<sequence length="111" mass="11806">MIVDVVIIDAVIVDAVIVDALIADALIVDALIVDALIVDALIVDAVIVDAEDSLMWMMSLSAQMKLFLKTIVDDVAVDIGTTGKTSVLACREYASLQAFSLLRPAIEKMGT</sequence>
<dbReference type="KEGG" id="ocn:CUC15_18765"/>
<protein>
    <submittedName>
        <fullName evidence="1">Uncharacterized protein</fullName>
    </submittedName>
</protein>
<reference evidence="2" key="1">
    <citation type="submission" date="2017-11" db="EMBL/GenBank/DDBJ databases">
        <authorList>
            <person name="Zhu W."/>
        </authorList>
    </citation>
    <scope>NUCLEOTIDE SEQUENCE [LARGE SCALE GENOMIC DNA]</scope>
    <source>
        <strain evidence="2">160</strain>
    </source>
</reference>
<dbReference type="Proteomes" id="UP000253908">
    <property type="component" value="Chromosome"/>
</dbReference>